<name>A0A0F9PA28_9ZZZZ</name>
<evidence type="ECO:0000313" key="1">
    <source>
        <dbReference type="EMBL" id="KKM97845.1"/>
    </source>
</evidence>
<organism evidence="1">
    <name type="scientific">marine sediment metagenome</name>
    <dbReference type="NCBI Taxonomy" id="412755"/>
    <lineage>
        <taxon>unclassified sequences</taxon>
        <taxon>metagenomes</taxon>
        <taxon>ecological metagenomes</taxon>
    </lineage>
</organism>
<gene>
    <name evidence="1" type="ORF">LCGC14_1164010</name>
</gene>
<comment type="caution">
    <text evidence="1">The sequence shown here is derived from an EMBL/GenBank/DDBJ whole genome shotgun (WGS) entry which is preliminary data.</text>
</comment>
<accession>A0A0F9PA28</accession>
<sequence length="42" mass="5239">MEGDFELNITKKDGIFRWFIIFFDNDNNYTEKKEFVKYKKLL</sequence>
<proteinExistence type="predicted"/>
<dbReference type="AlphaFoldDB" id="A0A0F9PA28"/>
<reference evidence="1" key="1">
    <citation type="journal article" date="2015" name="Nature">
        <title>Complex archaea that bridge the gap between prokaryotes and eukaryotes.</title>
        <authorList>
            <person name="Spang A."/>
            <person name="Saw J.H."/>
            <person name="Jorgensen S.L."/>
            <person name="Zaremba-Niedzwiedzka K."/>
            <person name="Martijn J."/>
            <person name="Lind A.E."/>
            <person name="van Eijk R."/>
            <person name="Schleper C."/>
            <person name="Guy L."/>
            <person name="Ettema T.J."/>
        </authorList>
    </citation>
    <scope>NUCLEOTIDE SEQUENCE</scope>
</reference>
<protein>
    <submittedName>
        <fullName evidence="1">Uncharacterized protein</fullName>
    </submittedName>
</protein>
<dbReference type="EMBL" id="LAZR01005701">
    <property type="protein sequence ID" value="KKM97845.1"/>
    <property type="molecule type" value="Genomic_DNA"/>
</dbReference>